<reference evidence="1" key="1">
    <citation type="submission" date="2022-04" db="EMBL/GenBank/DDBJ databases">
        <title>Halobacillus sp. isolated from saltern.</title>
        <authorList>
            <person name="Won M."/>
            <person name="Lee C.-M."/>
            <person name="Woen H.-Y."/>
            <person name="Kwon S.-W."/>
        </authorList>
    </citation>
    <scope>NUCLEOTIDE SEQUENCE</scope>
    <source>
        <strain evidence="1">SSHM10-5</strain>
    </source>
</reference>
<dbReference type="Proteomes" id="UP000830326">
    <property type="component" value="Chromosome"/>
</dbReference>
<accession>A0ABY4HEF1</accession>
<dbReference type="RefSeq" id="WP_245034787.1">
    <property type="nucleotide sequence ID" value="NZ_CP095075.1"/>
</dbReference>
<protein>
    <submittedName>
        <fullName evidence="1">Uncharacterized protein</fullName>
    </submittedName>
</protein>
<proteinExistence type="predicted"/>
<sequence>MKKINLEMSQDQYEKLVETVFLGTWMVNSTQLELDESFEEVRNLVLSKFSEAGLENKVTYEETFDVHDLAVDFENQLLEKYVEDYDEFSFWDKLVEKLSEKELVKEFGPLPDTLTEDMIAKRVEYEEEIGKELEERGITNLELKK</sequence>
<name>A0ABY4HEF1_9BACI</name>
<keyword evidence="2" id="KW-1185">Reference proteome</keyword>
<dbReference type="EMBL" id="CP095075">
    <property type="protein sequence ID" value="UOR13271.1"/>
    <property type="molecule type" value="Genomic_DNA"/>
</dbReference>
<evidence type="ECO:0000313" key="1">
    <source>
        <dbReference type="EMBL" id="UOR13271.1"/>
    </source>
</evidence>
<gene>
    <name evidence="1" type="ORF">MUO15_07230</name>
</gene>
<organism evidence="1 2">
    <name type="scientific">Halobacillus amylolyticus</name>
    <dbReference type="NCBI Taxonomy" id="2932259"/>
    <lineage>
        <taxon>Bacteria</taxon>
        <taxon>Bacillati</taxon>
        <taxon>Bacillota</taxon>
        <taxon>Bacilli</taxon>
        <taxon>Bacillales</taxon>
        <taxon>Bacillaceae</taxon>
        <taxon>Halobacillus</taxon>
    </lineage>
</organism>
<evidence type="ECO:0000313" key="2">
    <source>
        <dbReference type="Proteomes" id="UP000830326"/>
    </source>
</evidence>